<comment type="similarity">
    <text evidence="2 7">Belongs to the MIP/aquaporin (TC 1.A.8) family.</text>
</comment>
<evidence type="ECO:0000256" key="7">
    <source>
        <dbReference type="RuleBase" id="RU000477"/>
    </source>
</evidence>
<dbReference type="InterPro" id="IPR022357">
    <property type="entry name" value="MIP_CS"/>
</dbReference>
<evidence type="ECO:0000313" key="11">
    <source>
        <dbReference type="Proteomes" id="UP001153714"/>
    </source>
</evidence>
<gene>
    <name evidence="10" type="ORF">DIATSA_LOCUS2194</name>
</gene>
<feature type="transmembrane region" description="Helical" evidence="9">
    <location>
        <begin position="94"/>
        <end position="112"/>
    </location>
</feature>
<accession>A0A9N9QVA3</accession>
<evidence type="ECO:0000256" key="8">
    <source>
        <dbReference type="SAM" id="MobiDB-lite"/>
    </source>
</evidence>
<organism evidence="10 11">
    <name type="scientific">Diatraea saccharalis</name>
    <name type="common">sugarcane borer</name>
    <dbReference type="NCBI Taxonomy" id="40085"/>
    <lineage>
        <taxon>Eukaryota</taxon>
        <taxon>Metazoa</taxon>
        <taxon>Ecdysozoa</taxon>
        <taxon>Arthropoda</taxon>
        <taxon>Hexapoda</taxon>
        <taxon>Insecta</taxon>
        <taxon>Pterygota</taxon>
        <taxon>Neoptera</taxon>
        <taxon>Endopterygota</taxon>
        <taxon>Lepidoptera</taxon>
        <taxon>Glossata</taxon>
        <taxon>Ditrysia</taxon>
        <taxon>Pyraloidea</taxon>
        <taxon>Crambidae</taxon>
        <taxon>Crambinae</taxon>
        <taxon>Diatraea</taxon>
    </lineage>
</organism>
<dbReference type="PANTHER" id="PTHR19139">
    <property type="entry name" value="AQUAPORIN TRANSPORTER"/>
    <property type="match status" value="1"/>
</dbReference>
<protein>
    <submittedName>
        <fullName evidence="10">Uncharacterized protein</fullName>
    </submittedName>
</protein>
<keyword evidence="5 9" id="KW-1133">Transmembrane helix</keyword>
<comment type="subcellular location">
    <subcellularLocation>
        <location evidence="1">Membrane</location>
        <topology evidence="1">Multi-pass membrane protein</topology>
    </subcellularLocation>
</comment>
<proteinExistence type="inferred from homology"/>
<dbReference type="InterPro" id="IPR023271">
    <property type="entry name" value="Aquaporin-like"/>
</dbReference>
<feature type="region of interest" description="Disordered" evidence="8">
    <location>
        <begin position="258"/>
        <end position="294"/>
    </location>
</feature>
<dbReference type="InterPro" id="IPR000425">
    <property type="entry name" value="MIP"/>
</dbReference>
<dbReference type="GO" id="GO:0015267">
    <property type="term" value="F:channel activity"/>
    <property type="evidence" value="ECO:0007669"/>
    <property type="project" value="InterPro"/>
</dbReference>
<dbReference type="OrthoDB" id="3222at2759"/>
<dbReference type="SUPFAM" id="SSF81338">
    <property type="entry name" value="Aquaporin-like"/>
    <property type="match status" value="1"/>
</dbReference>
<feature type="transmembrane region" description="Helical" evidence="9">
    <location>
        <begin position="174"/>
        <end position="198"/>
    </location>
</feature>
<keyword evidence="11" id="KW-1185">Reference proteome</keyword>
<name>A0A9N9QVA3_9NEOP</name>
<reference evidence="10" key="1">
    <citation type="submission" date="2021-12" db="EMBL/GenBank/DDBJ databases">
        <authorList>
            <person name="King R."/>
        </authorList>
    </citation>
    <scope>NUCLEOTIDE SEQUENCE</scope>
</reference>
<feature type="compositionally biased region" description="Basic residues" evidence="8">
    <location>
        <begin position="273"/>
        <end position="285"/>
    </location>
</feature>
<keyword evidence="4 7" id="KW-0812">Transmembrane</keyword>
<evidence type="ECO:0000256" key="3">
    <source>
        <dbReference type="ARBA" id="ARBA00022448"/>
    </source>
</evidence>
<feature type="transmembrane region" description="Helical" evidence="9">
    <location>
        <begin position="60"/>
        <end position="82"/>
    </location>
</feature>
<evidence type="ECO:0000256" key="6">
    <source>
        <dbReference type="ARBA" id="ARBA00023136"/>
    </source>
</evidence>
<keyword evidence="3 7" id="KW-0813">Transport</keyword>
<dbReference type="PROSITE" id="PS00221">
    <property type="entry name" value="MIP"/>
    <property type="match status" value="1"/>
</dbReference>
<keyword evidence="6 9" id="KW-0472">Membrane</keyword>
<dbReference type="AlphaFoldDB" id="A0A9N9QVA3"/>
<dbReference type="EMBL" id="OU893342">
    <property type="protein sequence ID" value="CAG9784075.1"/>
    <property type="molecule type" value="Genomic_DNA"/>
</dbReference>
<dbReference type="Gene3D" id="1.20.1080.10">
    <property type="entry name" value="Glycerol uptake facilitator protein"/>
    <property type="match status" value="1"/>
</dbReference>
<dbReference type="PRINTS" id="PR00783">
    <property type="entry name" value="MINTRINSICP"/>
</dbReference>
<dbReference type="GO" id="GO:0005886">
    <property type="term" value="C:plasma membrane"/>
    <property type="evidence" value="ECO:0007669"/>
    <property type="project" value="TreeGrafter"/>
</dbReference>
<dbReference type="PANTHER" id="PTHR19139:SF270">
    <property type="entry name" value="ENTOMOGLYCEROPORIN 1-RELATED"/>
    <property type="match status" value="1"/>
</dbReference>
<evidence type="ECO:0000256" key="1">
    <source>
        <dbReference type="ARBA" id="ARBA00004141"/>
    </source>
</evidence>
<feature type="region of interest" description="Disordered" evidence="8">
    <location>
        <begin position="1"/>
        <end position="23"/>
    </location>
</feature>
<evidence type="ECO:0000256" key="9">
    <source>
        <dbReference type="SAM" id="Phobius"/>
    </source>
</evidence>
<sequence>MTTSPPPPPPPPPTHARTGPTLDYEWRDSRQKIEKKGNSIKVTIVSGDNGRGAAAWVRRWWRALVAEVISTALLVLLGVATLMTKEPIVLTHPALAFGFVVLMNVEAFGPASGAHMNPAVTLAALLYGKMGAALAGAYAVAQVAGAVVGFGLLRALAPAGLAATAGCTGTALHPAAAAAVEALLTGTLVLLCCGLWAAHDDARPDRAVSIKLGCGIAGLVYAGVWPPDRRESKPGQKSGPGINTELLDKSLGVLGGPAGRRGGGGAAASVRAARARPRPRPRAPRRGPASTRQGVASTSPIFLIGIDLTRFLEEFSSRSLTADICDRLCTSASERTSRHHITRSS</sequence>
<reference evidence="10" key="2">
    <citation type="submission" date="2022-10" db="EMBL/GenBank/DDBJ databases">
        <authorList>
            <consortium name="ENA_rothamsted_submissions"/>
            <consortium name="culmorum"/>
            <person name="King R."/>
        </authorList>
    </citation>
    <scope>NUCLEOTIDE SEQUENCE</scope>
</reference>
<evidence type="ECO:0000256" key="4">
    <source>
        <dbReference type="ARBA" id="ARBA00022692"/>
    </source>
</evidence>
<evidence type="ECO:0000256" key="5">
    <source>
        <dbReference type="ARBA" id="ARBA00022989"/>
    </source>
</evidence>
<dbReference type="Pfam" id="PF00230">
    <property type="entry name" value="MIP"/>
    <property type="match status" value="1"/>
</dbReference>
<evidence type="ECO:0000256" key="2">
    <source>
        <dbReference type="ARBA" id="ARBA00006175"/>
    </source>
</evidence>
<dbReference type="Proteomes" id="UP001153714">
    <property type="component" value="Chromosome 11"/>
</dbReference>
<dbReference type="InterPro" id="IPR034294">
    <property type="entry name" value="Aquaporin_transptr"/>
</dbReference>
<evidence type="ECO:0000313" key="10">
    <source>
        <dbReference type="EMBL" id="CAG9784075.1"/>
    </source>
</evidence>
<feature type="compositionally biased region" description="Pro residues" evidence="8">
    <location>
        <begin position="1"/>
        <end position="14"/>
    </location>
</feature>